<keyword evidence="3" id="KW-1185">Reference proteome</keyword>
<dbReference type="Proteomes" id="UP000324091">
    <property type="component" value="Chromosome 16"/>
</dbReference>
<proteinExistence type="predicted"/>
<accession>A0A5C6NZ16</accession>
<comment type="caution">
    <text evidence="2">The sequence shown here is derived from an EMBL/GenBank/DDBJ whole genome shotgun (WGS) entry which is preliminary data.</text>
</comment>
<feature type="region of interest" description="Disordered" evidence="1">
    <location>
        <begin position="114"/>
        <end position="155"/>
    </location>
</feature>
<name>A0A5C6NZ16_9TELE</name>
<gene>
    <name evidence="2" type="ORF">D4764_16G0003680</name>
</gene>
<sequence length="155" mass="16715">WVWQADFSNPSSGVSPLLLISSSGAAVFISSSSSHALPPHLPRSASLPGPACSRLGCTCKCLFQMNLRLERTFLVVVCIGPPNSNKRRMAGGVRQNVLEICCLNLTFWSFEPDPNTPEGPVGEAEPQERPWPRQAASKRPMIPFPGLGFSSLIGP</sequence>
<evidence type="ECO:0000256" key="1">
    <source>
        <dbReference type="SAM" id="MobiDB-lite"/>
    </source>
</evidence>
<organism evidence="2 3">
    <name type="scientific">Takifugu flavidus</name>
    <name type="common">sansaifugu</name>
    <dbReference type="NCBI Taxonomy" id="433684"/>
    <lineage>
        <taxon>Eukaryota</taxon>
        <taxon>Metazoa</taxon>
        <taxon>Chordata</taxon>
        <taxon>Craniata</taxon>
        <taxon>Vertebrata</taxon>
        <taxon>Euteleostomi</taxon>
        <taxon>Actinopterygii</taxon>
        <taxon>Neopterygii</taxon>
        <taxon>Teleostei</taxon>
        <taxon>Neoteleostei</taxon>
        <taxon>Acanthomorphata</taxon>
        <taxon>Eupercaria</taxon>
        <taxon>Tetraodontiformes</taxon>
        <taxon>Tetradontoidea</taxon>
        <taxon>Tetraodontidae</taxon>
        <taxon>Takifugu</taxon>
    </lineage>
</organism>
<evidence type="ECO:0000313" key="3">
    <source>
        <dbReference type="Proteomes" id="UP000324091"/>
    </source>
</evidence>
<protein>
    <submittedName>
        <fullName evidence="2">Uncharacterized protein</fullName>
    </submittedName>
</protein>
<reference evidence="2 3" key="1">
    <citation type="submission" date="2019-04" db="EMBL/GenBank/DDBJ databases">
        <title>Chromosome genome assembly for Takifugu flavidus.</title>
        <authorList>
            <person name="Xiao S."/>
        </authorList>
    </citation>
    <scope>NUCLEOTIDE SEQUENCE [LARGE SCALE GENOMIC DNA]</scope>
    <source>
        <strain evidence="2">HTHZ2018</strain>
        <tissue evidence="2">Muscle</tissue>
    </source>
</reference>
<evidence type="ECO:0000313" key="2">
    <source>
        <dbReference type="EMBL" id="TWW71871.1"/>
    </source>
</evidence>
<feature type="non-terminal residue" evidence="2">
    <location>
        <position position="1"/>
    </location>
</feature>
<feature type="non-terminal residue" evidence="2">
    <location>
        <position position="155"/>
    </location>
</feature>
<dbReference type="EMBL" id="RHFK02000008">
    <property type="protein sequence ID" value="TWW71871.1"/>
    <property type="molecule type" value="Genomic_DNA"/>
</dbReference>
<dbReference type="AlphaFoldDB" id="A0A5C6NZ16"/>